<dbReference type="EMBL" id="JACSQZ010000002">
    <property type="protein sequence ID" value="MBD7913638.1"/>
    <property type="molecule type" value="Genomic_DNA"/>
</dbReference>
<name>A0ABR8PZP2_9CLOT</name>
<comment type="caution">
    <text evidence="2">The sequence shown here is derived from an EMBL/GenBank/DDBJ whole genome shotgun (WGS) entry which is preliminary data.</text>
</comment>
<dbReference type="InterPro" id="IPR010273">
    <property type="entry name" value="DUF881"/>
</dbReference>
<dbReference type="PANTHER" id="PTHR37313:SF2">
    <property type="entry name" value="UPF0749 PROTEIN YLXX"/>
    <property type="match status" value="1"/>
</dbReference>
<gene>
    <name evidence="2" type="ORF">H9660_00605</name>
</gene>
<accession>A0ABR8PZP2</accession>
<dbReference type="Pfam" id="PF05949">
    <property type="entry name" value="DUF881"/>
    <property type="match status" value="1"/>
</dbReference>
<comment type="similarity">
    <text evidence="1">Belongs to the UPF0749 family.</text>
</comment>
<dbReference type="Gene3D" id="3.30.70.1880">
    <property type="entry name" value="Protein of unknown function DUF881"/>
    <property type="match status" value="1"/>
</dbReference>
<dbReference type="Proteomes" id="UP000640335">
    <property type="component" value="Unassembled WGS sequence"/>
</dbReference>
<reference evidence="2 3" key="1">
    <citation type="submission" date="2020-08" db="EMBL/GenBank/DDBJ databases">
        <title>A Genomic Blueprint of the Chicken Gut Microbiome.</title>
        <authorList>
            <person name="Gilroy R."/>
            <person name="Ravi A."/>
            <person name="Getino M."/>
            <person name="Pursley I."/>
            <person name="Horton D.L."/>
            <person name="Alikhan N.-F."/>
            <person name="Baker D."/>
            <person name="Gharbi K."/>
            <person name="Hall N."/>
            <person name="Watson M."/>
            <person name="Adriaenssens E.M."/>
            <person name="Foster-Nyarko E."/>
            <person name="Jarju S."/>
            <person name="Secka A."/>
            <person name="Antonio M."/>
            <person name="Oren A."/>
            <person name="Chaudhuri R."/>
            <person name="La Ragione R.M."/>
            <person name="Hildebrand F."/>
            <person name="Pallen M.J."/>
        </authorList>
    </citation>
    <scope>NUCLEOTIDE SEQUENCE [LARGE SCALE GENOMIC DNA]</scope>
    <source>
        <strain evidence="2 3">Sa3CUN1</strain>
    </source>
</reference>
<dbReference type="PANTHER" id="PTHR37313">
    <property type="entry name" value="UPF0749 PROTEIN RV1825"/>
    <property type="match status" value="1"/>
</dbReference>
<keyword evidence="3" id="KW-1185">Reference proteome</keyword>
<evidence type="ECO:0000256" key="1">
    <source>
        <dbReference type="ARBA" id="ARBA00009108"/>
    </source>
</evidence>
<sequence length="245" mass="28005">MKNIKGKIFILGTSIITGFLIINSINLSDVSNGIQSLNAIDYKNAIEERNQLYKDIEDIKSQNIDYRYQISKYDSDDPLKSEKLIEDMKNQLVNYSELSGTSAVKGPGLIIKMQDEEIDRVWDTQAEIARKMIHEDDMALVINDIRSAGAEAISINNHRILTNTNVSCYWAYIGFEDESSVFAPFYISVIGNPEEMKAILLSENSVIQRLKARKIKVEIEVKDEVIIPITKQNTEPQFMQRYDEK</sequence>
<dbReference type="RefSeq" id="WP_191747459.1">
    <property type="nucleotide sequence ID" value="NZ_JACSQZ010000002.1"/>
</dbReference>
<proteinExistence type="inferred from homology"/>
<protein>
    <submittedName>
        <fullName evidence="2">DUF881 domain-containing protein</fullName>
    </submittedName>
</protein>
<evidence type="ECO:0000313" key="2">
    <source>
        <dbReference type="EMBL" id="MBD7913638.1"/>
    </source>
</evidence>
<evidence type="ECO:0000313" key="3">
    <source>
        <dbReference type="Proteomes" id="UP000640335"/>
    </source>
</evidence>
<organism evidence="2 3">
    <name type="scientific">Clostridium gallinarum</name>
    <dbReference type="NCBI Taxonomy" id="2762246"/>
    <lineage>
        <taxon>Bacteria</taxon>
        <taxon>Bacillati</taxon>
        <taxon>Bacillota</taxon>
        <taxon>Clostridia</taxon>
        <taxon>Eubacteriales</taxon>
        <taxon>Clostridiaceae</taxon>
        <taxon>Clostridium</taxon>
    </lineage>
</organism>